<dbReference type="InterPro" id="IPR020472">
    <property type="entry name" value="WD40_PAC1"/>
</dbReference>
<dbReference type="EMBL" id="NBII01000002">
    <property type="protein sequence ID" value="PAV21616.1"/>
    <property type="molecule type" value="Genomic_DNA"/>
</dbReference>
<sequence>MKWVSTNSPGTTSFLADARRLVNQFYIPISHSTPHLYISALPFASKNSNVAAHYMRNTDSLVQITRYGKKLPLSALMVLKPEGFVFIYTVKFSKDGSRIFSGSHDGILRVWDSESGTLLSELYNGDGSRNPSILSLSPSPDGQYIACGTYEGVRVWDLKSSKLILAISGAFIGDYCPVCFSPDSRRIVSTSFATICVWDALNGRELFKDLRAHSDLVSSICYSPDGKIFASASCDGSIYIWDASRGTTISKPFEGHSDGIRSIAFSPDGRRIVSGSDDCTIRVWDMTSGKSICGPLEGHTGSVLSVAFSPDGSRIVSSSSDKSVRVWDPNHGATVLGPLDEHTSNVWGAEFSPDGTRIISCSDDGMIRVWDSENSTPDSETNKGHLQEMMSANFSLDGKLVVSGSIYGIIHVWDVVSGRLIYELVGEEDDDICSIAFSVDNSRVVTGSINGSISVWDIKEASRVAGPFFEHKTSVLDVAFSLDGSQLYSASSDGTQRTLLIESGLSCGPPEPHHGILWPAAVSPDMTRIAHGSYDGVTRVFDAISNEAPLGTYEGHREPVQSVAFSADGQYIVTSSLDSSIRVSKLYEGASDDSDDITKSWTLKKDGWIVGKQQQLLLWVPHAFHKTLWRPNNTAILNCAFSTRLDFDGSYHGERWTECYKPVEQPDFEII</sequence>
<dbReference type="CDD" id="cd00200">
    <property type="entry name" value="WD40"/>
    <property type="match status" value="2"/>
</dbReference>
<keyword evidence="1 3" id="KW-0853">WD repeat</keyword>
<feature type="repeat" description="WD" evidence="3">
    <location>
        <begin position="296"/>
        <end position="328"/>
    </location>
</feature>
<dbReference type="PRINTS" id="PR00320">
    <property type="entry name" value="GPROTEINBRPT"/>
</dbReference>
<feature type="repeat" description="WD" evidence="3">
    <location>
        <begin position="553"/>
        <end position="583"/>
    </location>
</feature>
<dbReference type="InterPro" id="IPR036322">
    <property type="entry name" value="WD40_repeat_dom_sf"/>
</dbReference>
<dbReference type="Gene3D" id="2.130.10.10">
    <property type="entry name" value="YVTN repeat-like/Quinoprotein amine dehydrogenase"/>
    <property type="match status" value="5"/>
</dbReference>
<dbReference type="PROSITE" id="PS00678">
    <property type="entry name" value="WD_REPEATS_1"/>
    <property type="match status" value="3"/>
</dbReference>
<dbReference type="SUPFAM" id="SSF50998">
    <property type="entry name" value="Quinoprotein alcohol dehydrogenase-like"/>
    <property type="match status" value="1"/>
</dbReference>
<dbReference type="InterPro" id="IPR011047">
    <property type="entry name" value="Quinoprotein_ADH-like_sf"/>
</dbReference>
<feature type="repeat" description="WD" evidence="3">
    <location>
        <begin position="382"/>
        <end position="423"/>
    </location>
</feature>
<dbReference type="SUPFAM" id="SSF50978">
    <property type="entry name" value="WD40 repeat-like"/>
    <property type="match status" value="2"/>
</dbReference>
<evidence type="ECO:0000313" key="5">
    <source>
        <dbReference type="Proteomes" id="UP000217199"/>
    </source>
</evidence>
<dbReference type="InParanoid" id="A0A286UPU7"/>
<reference evidence="4 5" key="1">
    <citation type="journal article" date="2017" name="Mol. Ecol.">
        <title>Comparative and population genomic landscape of Phellinus noxius: A hypervariable fungus causing root rot in trees.</title>
        <authorList>
            <person name="Chung C.L."/>
            <person name="Lee T.J."/>
            <person name="Akiba M."/>
            <person name="Lee H.H."/>
            <person name="Kuo T.H."/>
            <person name="Liu D."/>
            <person name="Ke H.M."/>
            <person name="Yokoi T."/>
            <person name="Roa M.B."/>
            <person name="Lu M.J."/>
            <person name="Chang Y.Y."/>
            <person name="Ann P.J."/>
            <person name="Tsai J.N."/>
            <person name="Chen C.Y."/>
            <person name="Tzean S.S."/>
            <person name="Ota Y."/>
            <person name="Hattori T."/>
            <person name="Sahashi N."/>
            <person name="Liou R.F."/>
            <person name="Kikuchi T."/>
            <person name="Tsai I.J."/>
        </authorList>
    </citation>
    <scope>NUCLEOTIDE SEQUENCE [LARGE SCALE GENOMIC DNA]</scope>
    <source>
        <strain evidence="4 5">FFPRI411160</strain>
    </source>
</reference>
<dbReference type="PROSITE" id="PS50082">
    <property type="entry name" value="WD_REPEATS_2"/>
    <property type="match status" value="8"/>
</dbReference>
<feature type="repeat" description="WD" evidence="3">
    <location>
        <begin position="87"/>
        <end position="121"/>
    </location>
</feature>
<feature type="repeat" description="WD" evidence="3">
    <location>
        <begin position="210"/>
        <end position="251"/>
    </location>
</feature>
<evidence type="ECO:0000313" key="4">
    <source>
        <dbReference type="EMBL" id="PAV21616.1"/>
    </source>
</evidence>
<dbReference type="InterPro" id="IPR015943">
    <property type="entry name" value="WD40/YVTN_repeat-like_dom_sf"/>
</dbReference>
<dbReference type="OrthoDB" id="538223at2759"/>
<name>A0A286UPU7_9AGAM</name>
<keyword evidence="2" id="KW-0677">Repeat</keyword>
<evidence type="ECO:0000256" key="2">
    <source>
        <dbReference type="ARBA" id="ARBA00022737"/>
    </source>
</evidence>
<protein>
    <submittedName>
        <fullName evidence="4">WD40 domain containing protein</fullName>
    </submittedName>
</protein>
<evidence type="ECO:0000256" key="3">
    <source>
        <dbReference type="PROSITE-ProRule" id="PRU00221"/>
    </source>
</evidence>
<accession>A0A286UPU7</accession>
<feature type="repeat" description="WD" evidence="3">
    <location>
        <begin position="339"/>
        <end position="380"/>
    </location>
</feature>
<comment type="caution">
    <text evidence="4">The sequence shown here is derived from an EMBL/GenBank/DDBJ whole genome shotgun (WGS) entry which is preliminary data.</text>
</comment>
<feature type="repeat" description="WD" evidence="3">
    <location>
        <begin position="425"/>
        <end position="466"/>
    </location>
</feature>
<dbReference type="STRING" id="2282107.A0A286UPU7"/>
<dbReference type="SMART" id="SM00320">
    <property type="entry name" value="WD40"/>
    <property type="match status" value="12"/>
</dbReference>
<dbReference type="InterPro" id="IPR019775">
    <property type="entry name" value="WD40_repeat_CS"/>
</dbReference>
<keyword evidence="5" id="KW-1185">Reference proteome</keyword>
<organism evidence="4 5">
    <name type="scientific">Pyrrhoderma noxium</name>
    <dbReference type="NCBI Taxonomy" id="2282107"/>
    <lineage>
        <taxon>Eukaryota</taxon>
        <taxon>Fungi</taxon>
        <taxon>Dikarya</taxon>
        <taxon>Basidiomycota</taxon>
        <taxon>Agaricomycotina</taxon>
        <taxon>Agaricomycetes</taxon>
        <taxon>Hymenochaetales</taxon>
        <taxon>Hymenochaetaceae</taxon>
        <taxon>Pyrrhoderma</taxon>
    </lineage>
</organism>
<dbReference type="Proteomes" id="UP000217199">
    <property type="component" value="Unassembled WGS sequence"/>
</dbReference>
<dbReference type="InterPro" id="IPR001680">
    <property type="entry name" value="WD40_rpt"/>
</dbReference>
<dbReference type="PANTHER" id="PTHR19879:SF9">
    <property type="entry name" value="TRANSCRIPTION INITIATION FACTOR TFIID SUBUNIT 5"/>
    <property type="match status" value="1"/>
</dbReference>
<dbReference type="PANTHER" id="PTHR19879">
    <property type="entry name" value="TRANSCRIPTION INITIATION FACTOR TFIID"/>
    <property type="match status" value="1"/>
</dbReference>
<gene>
    <name evidence="4" type="ORF">PNOK_0157300</name>
</gene>
<dbReference type="Pfam" id="PF00400">
    <property type="entry name" value="WD40"/>
    <property type="match status" value="10"/>
</dbReference>
<dbReference type="AlphaFoldDB" id="A0A286UPU7"/>
<dbReference type="PROSITE" id="PS50294">
    <property type="entry name" value="WD_REPEATS_REGION"/>
    <property type="match status" value="7"/>
</dbReference>
<feature type="repeat" description="WD" evidence="3">
    <location>
        <begin position="253"/>
        <end position="294"/>
    </location>
</feature>
<proteinExistence type="predicted"/>
<evidence type="ECO:0000256" key="1">
    <source>
        <dbReference type="ARBA" id="ARBA00022574"/>
    </source>
</evidence>